<dbReference type="Proteomes" id="UP001497457">
    <property type="component" value="Chromosome 7b"/>
</dbReference>
<organism evidence="1 2">
    <name type="scientific">Urochloa decumbens</name>
    <dbReference type="NCBI Taxonomy" id="240449"/>
    <lineage>
        <taxon>Eukaryota</taxon>
        <taxon>Viridiplantae</taxon>
        <taxon>Streptophyta</taxon>
        <taxon>Embryophyta</taxon>
        <taxon>Tracheophyta</taxon>
        <taxon>Spermatophyta</taxon>
        <taxon>Magnoliopsida</taxon>
        <taxon>Liliopsida</taxon>
        <taxon>Poales</taxon>
        <taxon>Poaceae</taxon>
        <taxon>PACMAD clade</taxon>
        <taxon>Panicoideae</taxon>
        <taxon>Panicodae</taxon>
        <taxon>Paniceae</taxon>
        <taxon>Melinidinae</taxon>
        <taxon>Urochloa</taxon>
    </lineage>
</organism>
<reference evidence="1" key="1">
    <citation type="submission" date="2024-10" db="EMBL/GenBank/DDBJ databases">
        <authorList>
            <person name="Ryan C."/>
        </authorList>
    </citation>
    <scope>NUCLEOTIDE SEQUENCE [LARGE SCALE GENOMIC DNA]</scope>
</reference>
<dbReference type="SUPFAM" id="SSF81383">
    <property type="entry name" value="F-box domain"/>
    <property type="match status" value="1"/>
</dbReference>
<dbReference type="SUPFAM" id="SSF50965">
    <property type="entry name" value="Galactose oxidase, central domain"/>
    <property type="match status" value="1"/>
</dbReference>
<proteinExistence type="predicted"/>
<protein>
    <recommendedName>
        <fullName evidence="3">F-box domain-containing protein</fullName>
    </recommendedName>
</protein>
<dbReference type="AlphaFoldDB" id="A0ABC9FLF8"/>
<accession>A0ABC9FLF8</accession>
<dbReference type="EMBL" id="OZ075117">
    <property type="protein sequence ID" value="CAL5077722.1"/>
    <property type="molecule type" value="Genomic_DNA"/>
</dbReference>
<dbReference type="InterPro" id="IPR036047">
    <property type="entry name" value="F-box-like_dom_sf"/>
</dbReference>
<name>A0ABC9FLF8_9POAL</name>
<sequence length="399" mass="43628">MAPPPRSPPALMDELVEEITLRFPPDEPERLFRAALACKRWRRILSDPGFRRRYREFHRSPPMLGFLCRRAGAAVFTPTTSLRLPSADLSIPNLIRMDARHGRVLFYALSSPGSRSITVLVVWNPFTGEERRLDTPTIPISWASSSAAFLCTAAGCSHLDCPRGGPFSVVLVATDASFGSTTSARVFSSETGAWRSAASIGHSLNCVLPGRSYLIRNTLYFISLPSLWILEYDLGRQELSLIDPPSVSITGWAAVIKVENGRLGFAIVQESKLSIWAWENDGNVWAQHRVIQLQGCSLPVCSLSSPYRIAALAEDGACLICWNSGSGVFSIDLNLGWATKIATLSDVSFVIPYMCFYTPVEAFLIQVFSAALGAPSPVKGQELGSQMLDKVAGTRQQAS</sequence>
<evidence type="ECO:0008006" key="3">
    <source>
        <dbReference type="Google" id="ProtNLM"/>
    </source>
</evidence>
<dbReference type="PANTHER" id="PTHR32133:SF392">
    <property type="entry name" value="F-BOX DOMAIN-CONTAINING PROTEIN"/>
    <property type="match status" value="1"/>
</dbReference>
<dbReference type="InterPro" id="IPR011043">
    <property type="entry name" value="Gal_Oxase/kelch_b-propeller"/>
</dbReference>
<evidence type="ECO:0000313" key="1">
    <source>
        <dbReference type="EMBL" id="CAL5077722.1"/>
    </source>
</evidence>
<keyword evidence="2" id="KW-1185">Reference proteome</keyword>
<dbReference type="PANTHER" id="PTHR32133">
    <property type="entry name" value="OS07G0120400 PROTEIN"/>
    <property type="match status" value="1"/>
</dbReference>
<gene>
    <name evidence="1" type="ORF">URODEC1_LOCUS106772</name>
</gene>
<evidence type="ECO:0000313" key="2">
    <source>
        <dbReference type="Proteomes" id="UP001497457"/>
    </source>
</evidence>